<keyword evidence="5" id="KW-1185">Reference proteome</keyword>
<sequence>MGLVPPPPPATGGRRRGEGPTAKEVAMKRRAITIFAVAVLAAAWLLAALPAGAGLWRIAVREAATAAGERVLLSEIAEPSGEFPADAWAVLGATPLWYAPEAVGRVSVIPSAKVMEGLRYYLRDAPVEYALPSQLTVRRGGRVVSGQELRAMAVETLTPKVAALGAEAKLLSVSAPEHLFIDDNASVGVEAAELQPGRTTFRYVVTGPGARILQQAPAEAVVEHFGRVPVAIKNILPKDGAAMEQIAYVYERRNLAGIKGRVFEPGDGQWRARKGVGTGQVLMADDMEPMPLIVRGDQVKLIYQGRAVRLTMLAEAMTDGAPGGKITVKNSKFAKEITGLVKDKTTVVVQ</sequence>
<feature type="region of interest" description="Disordered" evidence="1">
    <location>
        <begin position="1"/>
        <end position="21"/>
    </location>
</feature>
<evidence type="ECO:0000256" key="2">
    <source>
        <dbReference type="SAM" id="Phobius"/>
    </source>
</evidence>
<dbReference type="HOGENOM" id="CLU_068858_0_0_7"/>
<feature type="domain" description="Flagella basal body P-ring formation protein FlgA SAF" evidence="3">
    <location>
        <begin position="249"/>
        <end position="349"/>
    </location>
</feature>
<dbReference type="PANTHER" id="PTHR36307:SF1">
    <property type="entry name" value="FLAGELLA BASAL BODY P-RING FORMATION PROTEIN FLGA"/>
    <property type="match status" value="1"/>
</dbReference>
<reference evidence="4 5" key="1">
    <citation type="journal article" date="2009" name="Genome Res.">
        <title>Whole genome sequence of Desulfovibrio magneticus strain RS-1 revealed common gene clusters in magnetotactic bacteria.</title>
        <authorList>
            <person name="Nakazawa H."/>
            <person name="Arakaki A."/>
            <person name="Narita-Yamada S."/>
            <person name="Yashiro I."/>
            <person name="Jinno K."/>
            <person name="Aoki N."/>
            <person name="Tsuruyama A."/>
            <person name="Okamura Y."/>
            <person name="Tanikawa S."/>
            <person name="Fujita N."/>
            <person name="Takeyama H."/>
            <person name="Matsunaga T."/>
        </authorList>
    </citation>
    <scope>NUCLEOTIDE SEQUENCE [LARGE SCALE GENOMIC DNA]</scope>
    <source>
        <strain evidence="5">ATCC 700980 / DSM 13731 / RS-1</strain>
    </source>
</reference>
<dbReference type="PANTHER" id="PTHR36307">
    <property type="entry name" value="FLAGELLA BASAL BODY P-RING FORMATION PROTEIN FLGA"/>
    <property type="match status" value="1"/>
</dbReference>
<keyword evidence="4" id="KW-0966">Cell projection</keyword>
<evidence type="ECO:0000313" key="5">
    <source>
        <dbReference type="Proteomes" id="UP000009071"/>
    </source>
</evidence>
<dbReference type="InterPro" id="IPR017585">
    <property type="entry name" value="SAF_FlgA"/>
</dbReference>
<dbReference type="KEGG" id="dma:DMR_31550"/>
<protein>
    <submittedName>
        <fullName evidence="4">Flagella basal body P-ring formation protein FlgA</fullName>
    </submittedName>
</protein>
<gene>
    <name evidence="4" type="ordered locus">DMR_31550</name>
</gene>
<proteinExistence type="predicted"/>
<keyword evidence="2" id="KW-0472">Membrane</keyword>
<evidence type="ECO:0000259" key="3">
    <source>
        <dbReference type="Pfam" id="PF13144"/>
    </source>
</evidence>
<dbReference type="GO" id="GO:0044780">
    <property type="term" value="P:bacterial-type flagellum assembly"/>
    <property type="evidence" value="ECO:0007669"/>
    <property type="project" value="InterPro"/>
</dbReference>
<feature type="compositionally biased region" description="Pro residues" evidence="1">
    <location>
        <begin position="1"/>
        <end position="10"/>
    </location>
</feature>
<evidence type="ECO:0000313" key="4">
    <source>
        <dbReference type="EMBL" id="BAH76646.1"/>
    </source>
</evidence>
<name>C4XIS8_SOLM1</name>
<dbReference type="Proteomes" id="UP000009071">
    <property type="component" value="Chromosome"/>
</dbReference>
<evidence type="ECO:0000256" key="1">
    <source>
        <dbReference type="SAM" id="MobiDB-lite"/>
    </source>
</evidence>
<feature type="transmembrane region" description="Helical" evidence="2">
    <location>
        <begin position="32"/>
        <end position="56"/>
    </location>
</feature>
<dbReference type="Pfam" id="PF13144">
    <property type="entry name" value="ChapFlgA"/>
    <property type="match status" value="1"/>
</dbReference>
<organism evidence="4 5">
    <name type="scientific">Solidesulfovibrio magneticus (strain ATCC 700980 / DSM 13731 / RS-1)</name>
    <name type="common">Desulfovibrio magneticus</name>
    <dbReference type="NCBI Taxonomy" id="573370"/>
    <lineage>
        <taxon>Bacteria</taxon>
        <taxon>Pseudomonadati</taxon>
        <taxon>Thermodesulfobacteriota</taxon>
        <taxon>Desulfovibrionia</taxon>
        <taxon>Desulfovibrionales</taxon>
        <taxon>Desulfovibrionaceae</taxon>
        <taxon>Solidesulfovibrio</taxon>
    </lineage>
</organism>
<dbReference type="STRING" id="573370.DMR_31550"/>
<keyword evidence="4" id="KW-0282">Flagellum</keyword>
<dbReference type="EMBL" id="AP010904">
    <property type="protein sequence ID" value="BAH76646.1"/>
    <property type="molecule type" value="Genomic_DNA"/>
</dbReference>
<keyword evidence="2" id="KW-0812">Transmembrane</keyword>
<dbReference type="InterPro" id="IPR039246">
    <property type="entry name" value="Flagellar_FlgA"/>
</dbReference>
<dbReference type="NCBIfam" id="TIGR03170">
    <property type="entry name" value="flgA_cterm"/>
    <property type="match status" value="1"/>
</dbReference>
<accession>C4XIS8</accession>
<dbReference type="AlphaFoldDB" id="C4XIS8"/>
<dbReference type="Gene3D" id="2.30.30.760">
    <property type="match status" value="1"/>
</dbReference>
<keyword evidence="2" id="KW-1133">Transmembrane helix</keyword>
<keyword evidence="4" id="KW-0969">Cilium</keyword>
<dbReference type="eggNOG" id="COG1261">
    <property type="taxonomic scope" value="Bacteria"/>
</dbReference>